<dbReference type="Pfam" id="PF00089">
    <property type="entry name" value="Trypsin"/>
    <property type="match status" value="1"/>
</dbReference>
<evidence type="ECO:0000256" key="3">
    <source>
        <dbReference type="ARBA" id="ARBA00023157"/>
    </source>
</evidence>
<keyword evidence="2" id="KW-0964">Secreted</keyword>
<dbReference type="PROSITE" id="PS50240">
    <property type="entry name" value="TRYPSIN_DOM"/>
    <property type="match status" value="1"/>
</dbReference>
<feature type="chain" id="PRO_5003241788" evidence="4">
    <location>
        <begin position="17"/>
        <end position="290"/>
    </location>
</feature>
<dbReference type="FunFam" id="2.40.10.10:FF:000038">
    <property type="entry name" value="Serine protease"/>
    <property type="match status" value="1"/>
</dbReference>
<dbReference type="InterPro" id="IPR033116">
    <property type="entry name" value="TRYPSIN_SER"/>
</dbReference>
<dbReference type="PhylomeDB" id="E9H907"/>
<dbReference type="SUPFAM" id="SSF50494">
    <property type="entry name" value="Trypsin-like serine proteases"/>
    <property type="match status" value="1"/>
</dbReference>
<name>E9H907_DAPPU</name>
<dbReference type="HOGENOM" id="CLU_006842_7_0_1"/>
<protein>
    <submittedName>
        <fullName evidence="6">Trypsin</fullName>
        <ecNumber evidence="6">3.4.21.4</ecNumber>
    </submittedName>
</protein>
<accession>E9H907</accession>
<dbReference type="InterPro" id="IPR001254">
    <property type="entry name" value="Trypsin_dom"/>
</dbReference>
<dbReference type="EMBL" id="GL732607">
    <property type="protein sequence ID" value="EFX71777.1"/>
    <property type="molecule type" value="Genomic_DNA"/>
</dbReference>
<sequence length="290" mass="30331">MNKIILLAALFACAHAAPHHMVLPRPPANVILNGQYQLIPEDKIVGGSEVVPNSLPFQISLQRRSSFGGFSHSCGGSILNENTILNAAHCVVGITDLTIFRVVAGEHSLSVVSGLEQNRDVSEYLMHPDYVQRTFFNDIALIYLASPLDLSVPSAKAVNMPPPTSEFDPPAGTITTVSGWGRISTGGSISNVLLSVDVPIVSDSDCNAAYAGVFDPNPIFPSMLCAGAPAGGVDSCQGDSGGPLFTGTGADAVQHGIVSFGPSAGCALAEYPGVYTQVSYFLDWIAANKQ</sequence>
<dbReference type="GO" id="GO:0006508">
    <property type="term" value="P:proteolysis"/>
    <property type="evidence" value="ECO:0007669"/>
    <property type="project" value="InterPro"/>
</dbReference>
<dbReference type="PRINTS" id="PR00722">
    <property type="entry name" value="CHYMOTRYPSIN"/>
</dbReference>
<gene>
    <name evidence="6" type="primary">TRY5K</name>
    <name evidence="6" type="ORF">DAPPUDRAFT_347782</name>
</gene>
<dbReference type="InParanoid" id="E9H907"/>
<dbReference type="PANTHER" id="PTHR24252">
    <property type="entry name" value="ACROSIN-RELATED"/>
    <property type="match status" value="1"/>
</dbReference>
<dbReference type="MEROPS" id="S01.116"/>
<comment type="subcellular location">
    <subcellularLocation>
        <location evidence="1">Secreted</location>
    </subcellularLocation>
</comment>
<dbReference type="GO" id="GO:0005576">
    <property type="term" value="C:extracellular region"/>
    <property type="evidence" value="ECO:0007669"/>
    <property type="project" value="UniProtKB-SubCell"/>
</dbReference>
<dbReference type="PROSITE" id="PS00135">
    <property type="entry name" value="TRYPSIN_SER"/>
    <property type="match status" value="1"/>
</dbReference>
<dbReference type="FunCoup" id="E9H907">
    <property type="interactions" value="69"/>
</dbReference>
<dbReference type="Gene3D" id="2.40.10.10">
    <property type="entry name" value="Trypsin-like serine proteases"/>
    <property type="match status" value="1"/>
</dbReference>
<evidence type="ECO:0000259" key="5">
    <source>
        <dbReference type="PROSITE" id="PS50240"/>
    </source>
</evidence>
<dbReference type="KEGG" id="dpx:DAPPUDRAFT_347782"/>
<evidence type="ECO:0000256" key="4">
    <source>
        <dbReference type="SAM" id="SignalP"/>
    </source>
</evidence>
<keyword evidence="4" id="KW-0732">Signal</keyword>
<feature type="signal peptide" evidence="4">
    <location>
        <begin position="1"/>
        <end position="16"/>
    </location>
</feature>
<dbReference type="InterPro" id="IPR009003">
    <property type="entry name" value="Peptidase_S1_PA"/>
</dbReference>
<dbReference type="AlphaFoldDB" id="E9H907"/>
<evidence type="ECO:0000313" key="6">
    <source>
        <dbReference type="EMBL" id="EFX71777.1"/>
    </source>
</evidence>
<dbReference type="GO" id="GO:0004252">
    <property type="term" value="F:serine-type endopeptidase activity"/>
    <property type="evidence" value="ECO:0000318"/>
    <property type="project" value="GO_Central"/>
</dbReference>
<organism evidence="6 7">
    <name type="scientific">Daphnia pulex</name>
    <name type="common">Water flea</name>
    <dbReference type="NCBI Taxonomy" id="6669"/>
    <lineage>
        <taxon>Eukaryota</taxon>
        <taxon>Metazoa</taxon>
        <taxon>Ecdysozoa</taxon>
        <taxon>Arthropoda</taxon>
        <taxon>Crustacea</taxon>
        <taxon>Branchiopoda</taxon>
        <taxon>Diplostraca</taxon>
        <taxon>Cladocera</taxon>
        <taxon>Anomopoda</taxon>
        <taxon>Daphniidae</taxon>
        <taxon>Daphnia</taxon>
    </lineage>
</organism>
<dbReference type="eggNOG" id="KOG3627">
    <property type="taxonomic scope" value="Eukaryota"/>
</dbReference>
<keyword evidence="7" id="KW-1185">Reference proteome</keyword>
<reference evidence="6 7" key="1">
    <citation type="journal article" date="2011" name="Science">
        <title>The ecoresponsive genome of Daphnia pulex.</title>
        <authorList>
            <person name="Colbourne J.K."/>
            <person name="Pfrender M.E."/>
            <person name="Gilbert D."/>
            <person name="Thomas W.K."/>
            <person name="Tucker A."/>
            <person name="Oakley T.H."/>
            <person name="Tokishita S."/>
            <person name="Aerts A."/>
            <person name="Arnold G.J."/>
            <person name="Basu M.K."/>
            <person name="Bauer D.J."/>
            <person name="Caceres C.E."/>
            <person name="Carmel L."/>
            <person name="Casola C."/>
            <person name="Choi J.H."/>
            <person name="Detter J.C."/>
            <person name="Dong Q."/>
            <person name="Dusheyko S."/>
            <person name="Eads B.D."/>
            <person name="Frohlich T."/>
            <person name="Geiler-Samerotte K.A."/>
            <person name="Gerlach D."/>
            <person name="Hatcher P."/>
            <person name="Jogdeo S."/>
            <person name="Krijgsveld J."/>
            <person name="Kriventseva E.V."/>
            <person name="Kultz D."/>
            <person name="Laforsch C."/>
            <person name="Lindquist E."/>
            <person name="Lopez J."/>
            <person name="Manak J.R."/>
            <person name="Muller J."/>
            <person name="Pangilinan J."/>
            <person name="Patwardhan R.P."/>
            <person name="Pitluck S."/>
            <person name="Pritham E.J."/>
            <person name="Rechtsteiner A."/>
            <person name="Rho M."/>
            <person name="Rogozin I.B."/>
            <person name="Sakarya O."/>
            <person name="Salamov A."/>
            <person name="Schaack S."/>
            <person name="Shapiro H."/>
            <person name="Shiga Y."/>
            <person name="Skalitzky C."/>
            <person name="Smith Z."/>
            <person name="Souvorov A."/>
            <person name="Sung W."/>
            <person name="Tang Z."/>
            <person name="Tsuchiya D."/>
            <person name="Tu H."/>
            <person name="Vos H."/>
            <person name="Wang M."/>
            <person name="Wolf Y.I."/>
            <person name="Yamagata H."/>
            <person name="Yamada T."/>
            <person name="Ye Y."/>
            <person name="Shaw J.R."/>
            <person name="Andrews J."/>
            <person name="Crease T.J."/>
            <person name="Tang H."/>
            <person name="Lucas S.M."/>
            <person name="Robertson H.M."/>
            <person name="Bork P."/>
            <person name="Koonin E.V."/>
            <person name="Zdobnov E.M."/>
            <person name="Grigoriev I.V."/>
            <person name="Lynch M."/>
            <person name="Boore J.L."/>
        </authorList>
    </citation>
    <scope>NUCLEOTIDE SEQUENCE [LARGE SCALE GENOMIC DNA]</scope>
</reference>
<evidence type="ECO:0000256" key="1">
    <source>
        <dbReference type="ARBA" id="ARBA00004613"/>
    </source>
</evidence>
<dbReference type="EC" id="3.4.21.4" evidence="6"/>
<evidence type="ECO:0000256" key="2">
    <source>
        <dbReference type="ARBA" id="ARBA00022525"/>
    </source>
</evidence>
<evidence type="ECO:0000313" key="7">
    <source>
        <dbReference type="Proteomes" id="UP000000305"/>
    </source>
</evidence>
<dbReference type="PANTHER" id="PTHR24252:SF7">
    <property type="entry name" value="HYALIN"/>
    <property type="match status" value="1"/>
</dbReference>
<dbReference type="CDD" id="cd00190">
    <property type="entry name" value="Tryp_SPc"/>
    <property type="match status" value="1"/>
</dbReference>
<dbReference type="Proteomes" id="UP000000305">
    <property type="component" value="Unassembled WGS sequence"/>
</dbReference>
<dbReference type="SMART" id="SM00020">
    <property type="entry name" value="Tryp_SPc"/>
    <property type="match status" value="1"/>
</dbReference>
<keyword evidence="3" id="KW-1015">Disulfide bond</keyword>
<dbReference type="InterPro" id="IPR043504">
    <property type="entry name" value="Peptidase_S1_PA_chymotrypsin"/>
</dbReference>
<dbReference type="OrthoDB" id="10059102at2759"/>
<proteinExistence type="predicted"/>
<feature type="domain" description="Peptidase S1" evidence="5">
    <location>
        <begin position="44"/>
        <end position="290"/>
    </location>
</feature>
<keyword evidence="6" id="KW-0378">Hydrolase</keyword>
<dbReference type="InterPro" id="IPR001314">
    <property type="entry name" value="Peptidase_S1A"/>
</dbReference>